<protein>
    <submittedName>
        <fullName evidence="2">Uncharacterized protein</fullName>
    </submittedName>
</protein>
<dbReference type="RefSeq" id="WP_307406195.1">
    <property type="nucleotide sequence ID" value="NZ_JAUSUR010000001.1"/>
</dbReference>
<proteinExistence type="predicted"/>
<dbReference type="EMBL" id="JAUSUR010000001">
    <property type="protein sequence ID" value="MDQ0360354.1"/>
    <property type="molecule type" value="Genomic_DNA"/>
</dbReference>
<sequence>MQKIEATANPLNIKVSNVVSVVHLDNTVDIIPNQISLEEVPIGSKLKIDVTITNYESEFPISVGVTKKLGFQYYAYNKADFKVNGNLYSEEQYNQFINNKSLDTTLQKQLTLSFYAKYTGVEDNLLSMNVSVASNRDGNTAEHVSSFDYSVDTKYKQKYLVNFYDYNNSLLDAQIVNRNSLAKVPIVYREGYKLKEFNTKKDGSGEKYESKKVRNTADYYAIYEKKTFTVSYYIGDNLYANERVNYGEAAPLLVINDSEFGEFVGWSEELSSIKSNLNVYALFRDKDGNVHLDNQVSDKSKVNNNNLNYSFMLIDRKTSSEVSKGGTSSYITYANNHKFTISESKDTVQTTDSITTFLSSKGISILLYLFFIISVIYIFKKLNLREPKKKNMPSN</sequence>
<keyword evidence="1" id="KW-0472">Membrane</keyword>
<evidence type="ECO:0000256" key="1">
    <source>
        <dbReference type="SAM" id="Phobius"/>
    </source>
</evidence>
<reference evidence="2 3" key="1">
    <citation type="submission" date="2023-07" db="EMBL/GenBank/DDBJ databases">
        <title>Genomic Encyclopedia of Type Strains, Phase IV (KMG-IV): sequencing the most valuable type-strain genomes for metagenomic binning, comparative biology and taxonomic classification.</title>
        <authorList>
            <person name="Goeker M."/>
        </authorList>
    </citation>
    <scope>NUCLEOTIDE SEQUENCE [LARGE SCALE GENOMIC DNA]</scope>
    <source>
        <strain evidence="2 3">DSM 16784</strain>
    </source>
</reference>
<feature type="transmembrane region" description="Helical" evidence="1">
    <location>
        <begin position="362"/>
        <end position="379"/>
    </location>
</feature>
<keyword evidence="1" id="KW-1133">Transmembrane helix</keyword>
<gene>
    <name evidence="2" type="ORF">J2S15_001085</name>
</gene>
<evidence type="ECO:0000313" key="3">
    <source>
        <dbReference type="Proteomes" id="UP001230220"/>
    </source>
</evidence>
<organism evidence="2 3">
    <name type="scientific">Breznakia pachnodae</name>
    <dbReference type="NCBI Taxonomy" id="265178"/>
    <lineage>
        <taxon>Bacteria</taxon>
        <taxon>Bacillati</taxon>
        <taxon>Bacillota</taxon>
        <taxon>Erysipelotrichia</taxon>
        <taxon>Erysipelotrichales</taxon>
        <taxon>Erysipelotrichaceae</taxon>
        <taxon>Breznakia</taxon>
    </lineage>
</organism>
<evidence type="ECO:0000313" key="2">
    <source>
        <dbReference type="EMBL" id="MDQ0360354.1"/>
    </source>
</evidence>
<name>A0ABU0E0E7_9FIRM</name>
<keyword evidence="3" id="KW-1185">Reference proteome</keyword>
<comment type="caution">
    <text evidence="2">The sequence shown here is derived from an EMBL/GenBank/DDBJ whole genome shotgun (WGS) entry which is preliminary data.</text>
</comment>
<keyword evidence="1" id="KW-0812">Transmembrane</keyword>
<accession>A0ABU0E0E7</accession>
<dbReference type="Proteomes" id="UP001230220">
    <property type="component" value="Unassembled WGS sequence"/>
</dbReference>